<evidence type="ECO:0000256" key="2">
    <source>
        <dbReference type="ARBA" id="ARBA00022771"/>
    </source>
</evidence>
<feature type="coiled-coil region" evidence="5">
    <location>
        <begin position="181"/>
        <end position="215"/>
    </location>
</feature>
<evidence type="ECO:0000256" key="1">
    <source>
        <dbReference type="ARBA" id="ARBA00022723"/>
    </source>
</evidence>
<comment type="caution">
    <text evidence="7">The sequence shown here is derived from an EMBL/GenBank/DDBJ whole genome shotgun (WGS) entry which is preliminary data.</text>
</comment>
<dbReference type="PIRSF" id="PIRSF036836">
    <property type="entry name" value="RNase_bind_SBP1"/>
    <property type="match status" value="1"/>
</dbReference>
<organism evidence="7 8">
    <name type="scientific">Trapa incisa</name>
    <dbReference type="NCBI Taxonomy" id="236973"/>
    <lineage>
        <taxon>Eukaryota</taxon>
        <taxon>Viridiplantae</taxon>
        <taxon>Streptophyta</taxon>
        <taxon>Embryophyta</taxon>
        <taxon>Tracheophyta</taxon>
        <taxon>Spermatophyta</taxon>
        <taxon>Magnoliopsida</taxon>
        <taxon>eudicotyledons</taxon>
        <taxon>Gunneridae</taxon>
        <taxon>Pentapetalae</taxon>
        <taxon>rosids</taxon>
        <taxon>malvids</taxon>
        <taxon>Myrtales</taxon>
        <taxon>Lythraceae</taxon>
        <taxon>Trapa</taxon>
    </lineage>
</organism>
<keyword evidence="1" id="KW-0479">Metal-binding</keyword>
<dbReference type="EMBL" id="JAXIOK010000007">
    <property type="protein sequence ID" value="KAK4766628.1"/>
    <property type="molecule type" value="Genomic_DNA"/>
</dbReference>
<dbReference type="Proteomes" id="UP001345219">
    <property type="component" value="Chromosome 7"/>
</dbReference>
<dbReference type="PROSITE" id="PS50089">
    <property type="entry name" value="ZF_RING_2"/>
    <property type="match status" value="1"/>
</dbReference>
<evidence type="ECO:0000313" key="7">
    <source>
        <dbReference type="EMBL" id="KAK4766628.1"/>
    </source>
</evidence>
<proteinExistence type="predicted"/>
<keyword evidence="2 4" id="KW-0863">Zinc-finger</keyword>
<dbReference type="AlphaFoldDB" id="A0AAN7KL15"/>
<keyword evidence="3" id="KW-0862">Zinc</keyword>
<evidence type="ECO:0000256" key="4">
    <source>
        <dbReference type="PROSITE-ProRule" id="PRU00175"/>
    </source>
</evidence>
<dbReference type="Gene3D" id="3.30.40.10">
    <property type="entry name" value="Zinc/RING finger domain, C3HC4 (zinc finger)"/>
    <property type="match status" value="1"/>
</dbReference>
<dbReference type="InterPro" id="IPR013083">
    <property type="entry name" value="Znf_RING/FYVE/PHD"/>
</dbReference>
<evidence type="ECO:0000259" key="6">
    <source>
        <dbReference type="PROSITE" id="PS50089"/>
    </source>
</evidence>
<dbReference type="FunFam" id="3.30.40.10:FF:000239">
    <property type="entry name" value="probable BOI-related E3 ubiquitin-protein ligase 2"/>
    <property type="match status" value="1"/>
</dbReference>
<dbReference type="Pfam" id="PF13920">
    <property type="entry name" value="zf-C3HC4_3"/>
    <property type="match status" value="1"/>
</dbReference>
<dbReference type="GO" id="GO:0008270">
    <property type="term" value="F:zinc ion binding"/>
    <property type="evidence" value="ECO:0007669"/>
    <property type="project" value="UniProtKB-KW"/>
</dbReference>
<dbReference type="GO" id="GO:0004842">
    <property type="term" value="F:ubiquitin-protein transferase activity"/>
    <property type="evidence" value="ECO:0007669"/>
    <property type="project" value="TreeGrafter"/>
</dbReference>
<name>A0AAN7KL15_9MYRT</name>
<keyword evidence="5" id="KW-0175">Coiled coil</keyword>
<reference evidence="7 8" key="1">
    <citation type="journal article" date="2023" name="Hortic Res">
        <title>Pangenome of water caltrop reveals structural variations and asymmetric subgenome divergence after allopolyploidization.</title>
        <authorList>
            <person name="Zhang X."/>
            <person name="Chen Y."/>
            <person name="Wang L."/>
            <person name="Yuan Y."/>
            <person name="Fang M."/>
            <person name="Shi L."/>
            <person name="Lu R."/>
            <person name="Comes H.P."/>
            <person name="Ma Y."/>
            <person name="Chen Y."/>
            <person name="Huang G."/>
            <person name="Zhou Y."/>
            <person name="Zheng Z."/>
            <person name="Qiu Y."/>
        </authorList>
    </citation>
    <scope>NUCLEOTIDE SEQUENCE [LARGE SCALE GENOMIC DNA]</scope>
    <source>
        <tissue evidence="7">Roots</tissue>
    </source>
</reference>
<keyword evidence="8" id="KW-1185">Reference proteome</keyword>
<accession>A0AAN7KL15</accession>
<dbReference type="PANTHER" id="PTHR42647">
    <property type="entry name" value="SBP (S-RIBONUCLEASE BINDING PROTEIN) FAMILY PROTEIN"/>
    <property type="match status" value="1"/>
</dbReference>
<dbReference type="InterPro" id="IPR001841">
    <property type="entry name" value="Znf_RING"/>
</dbReference>
<gene>
    <name evidence="7" type="ORF">SAY87_008270</name>
</gene>
<sequence length="330" mass="36656">MFVGDSSNPSFPFLLGDHQFQYDSSSLPRLQLFADYNSGRNIATLNYTGKNVNVDQTAKKLKEAEPVARRKKLVYQNDKHGAGHSGSIFNPRTVSTGLKLAYEEDERNSSISSVSGGMTTPLPAILSLNSNLKNEADKQNEEFDQYIKLQTDVIIKGVKELQRRHTAILMSEIEKGIGKKLQENDLEIENMNHKNKELEERIKQVMVEVQSWQNRAKYSEFVINVLKKNLQQVMAQGQGAVNGKEGCGDSEVDDSASFANPNHLNLMDGMGSSSLGDTNRMSCKACKVKVVSVLFLPCRHLCLCKDCEGVISICPICQATKYASVEVHMS</sequence>
<dbReference type="PANTHER" id="PTHR42647:SF50">
    <property type="entry name" value="BOI-RELATED E3 UBIQUITIN-PROTEIN LIGASE 1-LIKE ISOFORM X1"/>
    <property type="match status" value="1"/>
</dbReference>
<protein>
    <recommendedName>
        <fullName evidence="6">RING-type domain-containing protein</fullName>
    </recommendedName>
</protein>
<evidence type="ECO:0000313" key="8">
    <source>
        <dbReference type="Proteomes" id="UP001345219"/>
    </source>
</evidence>
<feature type="domain" description="RING-type" evidence="6">
    <location>
        <begin position="283"/>
        <end position="318"/>
    </location>
</feature>
<evidence type="ECO:0000256" key="3">
    <source>
        <dbReference type="ARBA" id="ARBA00022833"/>
    </source>
</evidence>
<evidence type="ECO:0000256" key="5">
    <source>
        <dbReference type="SAM" id="Coils"/>
    </source>
</evidence>